<feature type="transmembrane region" description="Helical" evidence="1">
    <location>
        <begin position="155"/>
        <end position="178"/>
    </location>
</feature>
<comment type="function">
    <text evidence="1">Catalyzes the cleavage of beta-carotene at its central double bond (15,15') to yield two molecules of all-trans-retinal.</text>
</comment>
<dbReference type="AlphaFoldDB" id="A0A940XFC5"/>
<comment type="similarity">
    <text evidence="1">Belongs to the Brp/Blh beta-carotene diooxygenase family.</text>
</comment>
<dbReference type="EC" id="1.13.11.63" evidence="1"/>
<organism evidence="2 3">
    <name type="scientific">Flavobacterium geliluteum</name>
    <dbReference type="NCBI Taxonomy" id="2816120"/>
    <lineage>
        <taxon>Bacteria</taxon>
        <taxon>Pseudomonadati</taxon>
        <taxon>Bacteroidota</taxon>
        <taxon>Flavobacteriia</taxon>
        <taxon>Flavobacteriales</taxon>
        <taxon>Flavobacteriaceae</taxon>
        <taxon>Flavobacterium</taxon>
    </lineage>
</organism>
<keyword evidence="1" id="KW-0812">Transmembrane</keyword>
<comment type="cofactor">
    <cofactor evidence="1">
        <name>Fe(2+)</name>
        <dbReference type="ChEBI" id="CHEBI:29033"/>
    </cofactor>
</comment>
<evidence type="ECO:0000313" key="3">
    <source>
        <dbReference type="Proteomes" id="UP000675047"/>
    </source>
</evidence>
<comment type="catalytic activity">
    <reaction evidence="1">
        <text>all-trans-beta-carotene + O2 = 2 all-trans-retinal</text>
        <dbReference type="Rhea" id="RHEA:32887"/>
        <dbReference type="ChEBI" id="CHEBI:15379"/>
        <dbReference type="ChEBI" id="CHEBI:17579"/>
        <dbReference type="ChEBI" id="CHEBI:17898"/>
        <dbReference type="EC" id="1.13.11.63"/>
    </reaction>
</comment>
<comment type="caution">
    <text evidence="1">Lacks conserved residue(s) required for the propagation of feature annotation.</text>
</comment>
<dbReference type="RefSeq" id="WP_210666665.1">
    <property type="nucleotide sequence ID" value="NZ_JAGFBV010000016.1"/>
</dbReference>
<dbReference type="GO" id="GO:0010436">
    <property type="term" value="F:carotenoid dioxygenase activity"/>
    <property type="evidence" value="ECO:0007669"/>
    <property type="project" value="UniProtKB-UniRule"/>
</dbReference>
<keyword evidence="3" id="KW-1185">Reference proteome</keyword>
<feature type="transmembrane region" description="Helical" evidence="1">
    <location>
        <begin position="268"/>
        <end position="288"/>
    </location>
</feature>
<keyword evidence="1" id="KW-0408">Iron</keyword>
<reference evidence="2 3" key="1">
    <citation type="submission" date="2021-03" db="EMBL/GenBank/DDBJ databases">
        <title>Flavobacterium Flabelliformis Sp. Nov. And Flavobacterium Geliluteum Sp. Nov., Two Novel Multidrug Resistant Psychrophilic Species Isolated From Antarctica.</title>
        <authorList>
            <person name="Kralova S."/>
            <person name="Busse H.J."/>
            <person name="Bezdicek M."/>
            <person name="Nykrynova M."/>
            <person name="Kroupova E."/>
            <person name="Krsek D."/>
            <person name="Sedlacek I."/>
        </authorList>
    </citation>
    <scope>NUCLEOTIDE SEQUENCE [LARGE SCALE GENOMIC DNA]</scope>
    <source>
        <strain evidence="2 3">P7388</strain>
    </source>
</reference>
<keyword evidence="1" id="KW-0472">Membrane</keyword>
<dbReference type="GO" id="GO:0005886">
    <property type="term" value="C:plasma membrane"/>
    <property type="evidence" value="ECO:0007669"/>
    <property type="project" value="UniProtKB-SubCell"/>
</dbReference>
<feature type="transmembrane region" description="Helical" evidence="1">
    <location>
        <begin position="66"/>
        <end position="94"/>
    </location>
</feature>
<accession>A0A940XFC5</accession>
<comment type="caution">
    <text evidence="2">The sequence shown here is derived from an EMBL/GenBank/DDBJ whole genome shotgun (WGS) entry which is preliminary data.</text>
</comment>
<dbReference type="InterPro" id="IPR022270">
    <property type="entry name" value="Blh_diox"/>
</dbReference>
<name>A0A940XFC5_9FLAO</name>
<protein>
    <recommendedName>
        <fullName evidence="1">Probable beta-carotene 15,15'-dioxygenase</fullName>
        <ecNumber evidence="1">1.13.11.63</ecNumber>
    </recommendedName>
</protein>
<proteinExistence type="inferred from homology"/>
<comment type="subcellular location">
    <subcellularLocation>
        <location evidence="1">Cell membrane</location>
        <topology evidence="1">Multi-pass membrane protein</topology>
    </subcellularLocation>
</comment>
<dbReference type="GO" id="GO:0003834">
    <property type="term" value="F:beta-carotene 15,15'-dioxygenase activity"/>
    <property type="evidence" value="ECO:0007669"/>
    <property type="project" value="UniProtKB-EC"/>
</dbReference>
<dbReference type="GO" id="GO:0016121">
    <property type="term" value="P:carotene catabolic process"/>
    <property type="evidence" value="ECO:0007669"/>
    <property type="project" value="UniProtKB-UniRule"/>
</dbReference>
<dbReference type="HAMAP" id="MF_02093">
    <property type="entry name" value="Beta_carotene_diox"/>
    <property type="match status" value="1"/>
</dbReference>
<keyword evidence="1" id="KW-1003">Cell membrane</keyword>
<keyword evidence="1" id="KW-0223">Dioxygenase</keyword>
<sequence>MLKYTHFAIVASFFCLWLDSFFAEKAQIIIAFSLIFTLGILHGANDLILIKRTNDSKSNISFQKNLLYYIFVVLLGLLFFVILPTIALLLFILVSAFHFGDQQGLYLDFGVSKYILIIYPFIYGIFILFLLFFFHSNEVENIVKDIIRLKVSSLYIKEILLISGFILMSLSAYFYWRITTIRRKLESELFFLIVFAILFKTSSLIWGFAIYFVIWHSIPSILDQIKFIYGAITFKNFKTYCKKGFLYWLASILGIGLLYFLFRDKEIFNALFFSFLASITFPHVFVILKMMQKNESIQKSV</sequence>
<dbReference type="NCBIfam" id="TIGR03753">
    <property type="entry name" value="blh_monoox"/>
    <property type="match status" value="1"/>
</dbReference>
<keyword evidence="1" id="KW-0479">Metal-binding</keyword>
<dbReference type="EMBL" id="JAGFBV010000016">
    <property type="protein sequence ID" value="MBP4138674.1"/>
    <property type="molecule type" value="Genomic_DNA"/>
</dbReference>
<dbReference type="GO" id="GO:0005506">
    <property type="term" value="F:iron ion binding"/>
    <property type="evidence" value="ECO:0007669"/>
    <property type="project" value="UniProtKB-UniRule"/>
</dbReference>
<dbReference type="Proteomes" id="UP000675047">
    <property type="component" value="Unassembled WGS sequence"/>
</dbReference>
<feature type="transmembrane region" description="Helical" evidence="1">
    <location>
        <begin position="245"/>
        <end position="262"/>
    </location>
</feature>
<evidence type="ECO:0000313" key="2">
    <source>
        <dbReference type="EMBL" id="MBP4138674.1"/>
    </source>
</evidence>
<feature type="transmembrane region" description="Helical" evidence="1">
    <location>
        <begin position="33"/>
        <end position="50"/>
    </location>
</feature>
<gene>
    <name evidence="2" type="ORF">J3495_11310</name>
</gene>
<evidence type="ECO:0000256" key="1">
    <source>
        <dbReference type="HAMAP-Rule" id="MF_02093"/>
    </source>
</evidence>
<feature type="transmembrane region" description="Helical" evidence="1">
    <location>
        <begin position="114"/>
        <end position="134"/>
    </location>
</feature>
<feature type="transmembrane region" description="Helical" evidence="1">
    <location>
        <begin position="190"/>
        <end position="214"/>
    </location>
</feature>
<dbReference type="Pfam" id="PF15461">
    <property type="entry name" value="BCD"/>
    <property type="match status" value="1"/>
</dbReference>
<keyword evidence="1" id="KW-1133">Transmembrane helix</keyword>
<keyword evidence="1" id="KW-0560">Oxidoreductase</keyword>